<dbReference type="Pfam" id="PF05047">
    <property type="entry name" value="L51_S25_CI-B8"/>
    <property type="match status" value="1"/>
</dbReference>
<evidence type="ECO:0000256" key="3">
    <source>
        <dbReference type="ARBA" id="ARBA00023128"/>
    </source>
</evidence>
<dbReference type="SMART" id="SM00916">
    <property type="entry name" value="L51_S25_CI-B8"/>
    <property type="match status" value="1"/>
</dbReference>
<accession>A0A9W4XPT7</accession>
<evidence type="ECO:0000256" key="4">
    <source>
        <dbReference type="ARBA" id="ARBA00023274"/>
    </source>
</evidence>
<dbReference type="GO" id="GO:0005739">
    <property type="term" value="C:mitochondrion"/>
    <property type="evidence" value="ECO:0007669"/>
    <property type="project" value="UniProtKB-SubCell"/>
</dbReference>
<dbReference type="EMBL" id="CAOQHR010000001">
    <property type="protein sequence ID" value="CAI6257560.1"/>
    <property type="molecule type" value="Genomic_DNA"/>
</dbReference>
<reference evidence="7" key="1">
    <citation type="submission" date="2023-01" db="EMBL/GenBank/DDBJ databases">
        <authorList>
            <person name="Van Ghelder C."/>
            <person name="Rancurel C."/>
        </authorList>
    </citation>
    <scope>NUCLEOTIDE SEQUENCE</scope>
    <source>
        <strain evidence="7">CNCM I-4278</strain>
    </source>
</reference>
<evidence type="ECO:0000256" key="5">
    <source>
        <dbReference type="SAM" id="MobiDB-lite"/>
    </source>
</evidence>
<sequence>MEFNKKIYGGHHGARKFWREMLPRIKFRNPAIPIEISRHEQAEGPSLLHIYTTAFPPDTSTNPATKAPTPPSSTPNAQNTLTPDTAKPEHTIDIRSMSELTILEQLIAKTGAEVIEMTPEEQEEWEEVQKFKETSERDRQTVRDKLMRERHEQELMRIARGDAA</sequence>
<dbReference type="PANTHER" id="PTHR13274">
    <property type="entry name" value="MITOCHONDRIAL RIBOSOMAL PROTEIN S25"/>
    <property type="match status" value="1"/>
</dbReference>
<evidence type="ECO:0000256" key="2">
    <source>
        <dbReference type="ARBA" id="ARBA00022980"/>
    </source>
</evidence>
<dbReference type="InterPro" id="IPR036249">
    <property type="entry name" value="Thioredoxin-like_sf"/>
</dbReference>
<comment type="subcellular location">
    <subcellularLocation>
        <location evidence="1">Mitochondrion</location>
    </subcellularLocation>
</comment>
<dbReference type="GO" id="GO:1990904">
    <property type="term" value="C:ribonucleoprotein complex"/>
    <property type="evidence" value="ECO:0007669"/>
    <property type="project" value="UniProtKB-KW"/>
</dbReference>
<proteinExistence type="predicted"/>
<dbReference type="SUPFAM" id="SSF52833">
    <property type="entry name" value="Thioredoxin-like"/>
    <property type="match status" value="1"/>
</dbReference>
<gene>
    <name evidence="7" type="ORF">PDIGIT_LOCUS1216</name>
</gene>
<dbReference type="GO" id="GO:0003735">
    <property type="term" value="F:structural constituent of ribosome"/>
    <property type="evidence" value="ECO:0007669"/>
    <property type="project" value="InterPro"/>
</dbReference>
<evidence type="ECO:0000259" key="6">
    <source>
        <dbReference type="SMART" id="SM00916"/>
    </source>
</evidence>
<organism evidence="7 8">
    <name type="scientific">Periconia digitata</name>
    <dbReference type="NCBI Taxonomy" id="1303443"/>
    <lineage>
        <taxon>Eukaryota</taxon>
        <taxon>Fungi</taxon>
        <taxon>Dikarya</taxon>
        <taxon>Ascomycota</taxon>
        <taxon>Pezizomycotina</taxon>
        <taxon>Dothideomycetes</taxon>
        <taxon>Pleosporomycetidae</taxon>
        <taxon>Pleosporales</taxon>
        <taxon>Massarineae</taxon>
        <taxon>Periconiaceae</taxon>
        <taxon>Periconia</taxon>
    </lineage>
</organism>
<comment type="caution">
    <text evidence="7">The sequence shown here is derived from an EMBL/GenBank/DDBJ whole genome shotgun (WGS) entry which is preliminary data.</text>
</comment>
<name>A0A9W4XPT7_9PLEO</name>
<dbReference type="OrthoDB" id="1696305at2759"/>
<keyword evidence="8" id="KW-1185">Reference proteome</keyword>
<protein>
    <recommendedName>
        <fullName evidence="6">Ribosomal protein/NADH dehydrogenase domain-containing protein</fullName>
    </recommendedName>
</protein>
<dbReference type="InterPro" id="IPR007741">
    <property type="entry name" value="Ribosomal_mL43/mS25/NADH_DH"/>
</dbReference>
<feature type="region of interest" description="Disordered" evidence="5">
    <location>
        <begin position="53"/>
        <end position="88"/>
    </location>
</feature>
<dbReference type="GO" id="GO:0005840">
    <property type="term" value="C:ribosome"/>
    <property type="evidence" value="ECO:0007669"/>
    <property type="project" value="UniProtKB-KW"/>
</dbReference>
<evidence type="ECO:0000313" key="7">
    <source>
        <dbReference type="EMBL" id="CAI6257560.1"/>
    </source>
</evidence>
<feature type="domain" description="Ribosomal protein/NADH dehydrogenase" evidence="6">
    <location>
        <begin position="6"/>
        <end position="113"/>
    </location>
</feature>
<keyword evidence="4" id="KW-0687">Ribonucleoprotein</keyword>
<evidence type="ECO:0000313" key="8">
    <source>
        <dbReference type="Proteomes" id="UP001152607"/>
    </source>
</evidence>
<evidence type="ECO:0000256" key="1">
    <source>
        <dbReference type="ARBA" id="ARBA00004173"/>
    </source>
</evidence>
<dbReference type="Proteomes" id="UP001152607">
    <property type="component" value="Unassembled WGS sequence"/>
</dbReference>
<keyword evidence="3" id="KW-0496">Mitochondrion</keyword>
<dbReference type="InterPro" id="IPR040049">
    <property type="entry name" value="Ribosomal_mS25/mL61"/>
</dbReference>
<dbReference type="AlphaFoldDB" id="A0A9W4XPT7"/>
<dbReference type="PANTHER" id="PTHR13274:SF2">
    <property type="entry name" value="SMALL RIBOSOMAL SUBUNIT PROTEIN MS25"/>
    <property type="match status" value="1"/>
</dbReference>
<keyword evidence="2" id="KW-0689">Ribosomal protein</keyword>